<dbReference type="EMBL" id="PEBX01000046">
    <property type="protein sequence ID" value="PTQ56101.1"/>
    <property type="molecule type" value="Genomic_DNA"/>
</dbReference>
<gene>
    <name evidence="2" type="ORF">BSOLF_0843</name>
</gene>
<evidence type="ECO:0000313" key="3">
    <source>
        <dbReference type="Proteomes" id="UP000244338"/>
    </source>
</evidence>
<name>A0A2R6Y096_9BACL</name>
<dbReference type="InterPro" id="IPR010359">
    <property type="entry name" value="IrrE_HExxH"/>
</dbReference>
<comment type="caution">
    <text evidence="2">The sequence shown here is derived from an EMBL/GenBank/DDBJ whole genome shotgun (WGS) entry which is preliminary data.</text>
</comment>
<dbReference type="AlphaFoldDB" id="A0A2R6Y096"/>
<dbReference type="Proteomes" id="UP000244338">
    <property type="component" value="Unassembled WGS sequence"/>
</dbReference>
<evidence type="ECO:0000259" key="1">
    <source>
        <dbReference type="Pfam" id="PF06114"/>
    </source>
</evidence>
<feature type="domain" description="IrrE N-terminal-like" evidence="1">
    <location>
        <begin position="44"/>
        <end position="144"/>
    </location>
</feature>
<reference evidence="3" key="1">
    <citation type="journal article" date="2018" name="Sci. Rep.">
        <title>Lignite coal burning seam in the remote Altai Mountains harbors a hydrogen-driven thermophilic microbial community.</title>
        <authorList>
            <person name="Kadnikov V.V."/>
            <person name="Mardanov A.V."/>
            <person name="Ivasenko D.A."/>
            <person name="Antsiferov D.V."/>
            <person name="Beletsky A.V."/>
            <person name="Karnachuk O.V."/>
            <person name="Ravin N.V."/>
        </authorList>
    </citation>
    <scope>NUCLEOTIDE SEQUENCE [LARGE SCALE GENOMIC DNA]</scope>
</reference>
<evidence type="ECO:0000313" key="2">
    <source>
        <dbReference type="EMBL" id="PTQ56101.1"/>
    </source>
</evidence>
<sequence>MIFSLLPVERRIYRHYARYGICDPEDIDINLIAETFGITIVITDAHSMLLDQTIVIDRRMTEDNQRESFFHELAHFILHTGNQLTLHPLFVSQQEVRANRLAMSLAAPSWMIFRLIEKDRPLFDQAPYLAGRFLLPLSFMLKRLYTLYRVYESIRTERRKS</sequence>
<dbReference type="Gene3D" id="1.10.10.2910">
    <property type="match status" value="1"/>
</dbReference>
<proteinExistence type="predicted"/>
<accession>A0A2R6Y096</accession>
<organism evidence="2 3">
    <name type="scientific">Candidatus Carbonibacillus altaicus</name>
    <dbReference type="NCBI Taxonomy" id="2163959"/>
    <lineage>
        <taxon>Bacteria</taxon>
        <taxon>Bacillati</taxon>
        <taxon>Bacillota</taxon>
        <taxon>Bacilli</taxon>
        <taxon>Bacillales</taxon>
        <taxon>Candidatus Carbonibacillus</taxon>
    </lineage>
</organism>
<dbReference type="Pfam" id="PF06114">
    <property type="entry name" value="Peptidase_M78"/>
    <property type="match status" value="1"/>
</dbReference>
<protein>
    <submittedName>
        <fullName evidence="2">Phage-like element PBSX protein xkdA</fullName>
    </submittedName>
</protein>